<feature type="domain" description="Tudor" evidence="2">
    <location>
        <begin position="56"/>
        <end position="116"/>
    </location>
</feature>
<feature type="region of interest" description="Disordered" evidence="1">
    <location>
        <begin position="2289"/>
        <end position="2320"/>
    </location>
</feature>
<feature type="region of interest" description="Disordered" evidence="1">
    <location>
        <begin position="2644"/>
        <end position="2673"/>
    </location>
</feature>
<name>A0A2J7Q731_9NEOP</name>
<feature type="domain" description="Tudor" evidence="2">
    <location>
        <begin position="2126"/>
        <end position="2184"/>
    </location>
</feature>
<reference evidence="3 4" key="1">
    <citation type="submission" date="2017-12" db="EMBL/GenBank/DDBJ databases">
        <title>Hemimetabolous genomes reveal molecular basis of termite eusociality.</title>
        <authorList>
            <person name="Harrison M.C."/>
            <person name="Jongepier E."/>
            <person name="Robertson H.M."/>
            <person name="Arning N."/>
            <person name="Bitard-Feildel T."/>
            <person name="Chao H."/>
            <person name="Childers C.P."/>
            <person name="Dinh H."/>
            <person name="Doddapaneni H."/>
            <person name="Dugan S."/>
            <person name="Gowin J."/>
            <person name="Greiner C."/>
            <person name="Han Y."/>
            <person name="Hu H."/>
            <person name="Hughes D.S.T."/>
            <person name="Huylmans A.-K."/>
            <person name="Kemena C."/>
            <person name="Kremer L.P.M."/>
            <person name="Lee S.L."/>
            <person name="Lopez-Ezquerra A."/>
            <person name="Mallet L."/>
            <person name="Monroy-Kuhn J.M."/>
            <person name="Moser A."/>
            <person name="Murali S.C."/>
            <person name="Muzny D.M."/>
            <person name="Otani S."/>
            <person name="Piulachs M.-D."/>
            <person name="Poelchau M."/>
            <person name="Qu J."/>
            <person name="Schaub F."/>
            <person name="Wada-Katsumata A."/>
            <person name="Worley K.C."/>
            <person name="Xie Q."/>
            <person name="Ylla G."/>
            <person name="Poulsen M."/>
            <person name="Gibbs R.A."/>
            <person name="Schal C."/>
            <person name="Richards S."/>
            <person name="Belles X."/>
            <person name="Korb J."/>
            <person name="Bornberg-Bauer E."/>
        </authorList>
    </citation>
    <scope>NUCLEOTIDE SEQUENCE [LARGE SCALE GENOMIC DNA]</scope>
    <source>
        <tissue evidence="3">Whole body</tissue>
    </source>
</reference>
<accession>A0A2J7Q731</accession>
<dbReference type="PANTHER" id="PTHR22948">
    <property type="entry name" value="TUDOR DOMAIN CONTAINING PROTEIN"/>
    <property type="match status" value="1"/>
</dbReference>
<proteinExistence type="predicted"/>
<evidence type="ECO:0000259" key="2">
    <source>
        <dbReference type="PROSITE" id="PS50304"/>
    </source>
</evidence>
<protein>
    <recommendedName>
        <fullName evidence="2">Tudor domain-containing protein</fullName>
    </recommendedName>
</protein>
<gene>
    <name evidence="3" type="ORF">B7P43_G09645</name>
</gene>
<dbReference type="InterPro" id="IPR035437">
    <property type="entry name" value="SNase_OB-fold_sf"/>
</dbReference>
<keyword evidence="4" id="KW-1185">Reference proteome</keyword>
<feature type="region of interest" description="Disordered" evidence="1">
    <location>
        <begin position="3346"/>
        <end position="3371"/>
    </location>
</feature>
<feature type="domain" description="Tudor" evidence="2">
    <location>
        <begin position="1161"/>
        <end position="1220"/>
    </location>
</feature>
<organism evidence="3 4">
    <name type="scientific">Cryptotermes secundus</name>
    <dbReference type="NCBI Taxonomy" id="105785"/>
    <lineage>
        <taxon>Eukaryota</taxon>
        <taxon>Metazoa</taxon>
        <taxon>Ecdysozoa</taxon>
        <taxon>Arthropoda</taxon>
        <taxon>Hexapoda</taxon>
        <taxon>Insecta</taxon>
        <taxon>Pterygota</taxon>
        <taxon>Neoptera</taxon>
        <taxon>Polyneoptera</taxon>
        <taxon>Dictyoptera</taxon>
        <taxon>Blattodea</taxon>
        <taxon>Blattoidea</taxon>
        <taxon>Termitoidae</taxon>
        <taxon>Kalotermitidae</taxon>
        <taxon>Cryptotermitinae</taxon>
        <taxon>Cryptotermes</taxon>
    </lineage>
</organism>
<evidence type="ECO:0000313" key="4">
    <source>
        <dbReference type="Proteomes" id="UP000235965"/>
    </source>
</evidence>
<feature type="domain" description="Tudor" evidence="2">
    <location>
        <begin position="1724"/>
        <end position="1781"/>
    </location>
</feature>
<feature type="domain" description="Tudor" evidence="2">
    <location>
        <begin position="2479"/>
        <end position="2537"/>
    </location>
</feature>
<dbReference type="EMBL" id="NEVH01017447">
    <property type="protein sequence ID" value="PNF24389.1"/>
    <property type="molecule type" value="Genomic_DNA"/>
</dbReference>
<feature type="domain" description="Tudor" evidence="2">
    <location>
        <begin position="2832"/>
        <end position="2890"/>
    </location>
</feature>
<feature type="domain" description="Tudor" evidence="2">
    <location>
        <begin position="1537"/>
        <end position="1597"/>
    </location>
</feature>
<dbReference type="CDD" id="cd20379">
    <property type="entry name" value="Tudor_dTUD-like"/>
    <property type="match status" value="1"/>
</dbReference>
<dbReference type="Gene3D" id="2.40.50.90">
    <property type="match status" value="9"/>
</dbReference>
<dbReference type="FunCoup" id="A0A2J7Q731">
    <property type="interactions" value="200"/>
</dbReference>
<dbReference type="Proteomes" id="UP000235965">
    <property type="component" value="Unassembled WGS sequence"/>
</dbReference>
<feature type="region of interest" description="Disordered" evidence="1">
    <location>
        <begin position="643"/>
        <end position="851"/>
    </location>
</feature>
<dbReference type="PANTHER" id="PTHR22948:SF29">
    <property type="entry name" value="FI02030P-RELATED"/>
    <property type="match status" value="1"/>
</dbReference>
<dbReference type="STRING" id="105785.A0A2J7Q731"/>
<feature type="compositionally biased region" description="Basic and acidic residues" evidence="1">
    <location>
        <begin position="2292"/>
        <end position="2320"/>
    </location>
</feature>
<feature type="compositionally biased region" description="Basic and acidic residues" evidence="1">
    <location>
        <begin position="680"/>
        <end position="695"/>
    </location>
</feature>
<dbReference type="PROSITE" id="PS50304">
    <property type="entry name" value="TUDOR"/>
    <property type="match status" value="12"/>
</dbReference>
<sequence>MSVLQQPIEIFVTYVEIDGPFLRLWAQLDRTQATAVERLILQLSEQFERGLGIPSTVQVGQLCCARYSDGVYYRARVTRPPDMPGGHVAVHFIDYGNSEVVPFRDIRSLEESLLTRLASVSDNATEFLLAGVVPVSGTWDENSLAFIRQTLCYEELKAVVVAQVANKRLIRVFYKNEDFAKILIASKVGVSIEIIAQQMLIQGYYNWNSVPPQFPGFTAPPPARMLSQLQGQAVTVPRVPAIRMESNSQQVPGITPSVQEKVRIFTSPILELNSEHMVYVSYVEDGPSSFAIQLQAAEGMLSTVMHEINNAPAVPLTQPLMPGSVCIGRFTEDLTLCRAVVMAVLDDKCRLYYVDFGNSEILPYSEVFELPQQFINPKVMALRFCLAGLRNLTITDELKSYFKELVTEKLLRLRVVAPEGPPIKQYGELYLNGANVLDLLVKKMKEKQVPCSFPVMPTPSVGTRESVKVSYVVSASSFYVQLETNAEALKSVMLAIEAICSGAAPFLEVDDLRIGLPCCAQYSEDEKWYRAKILSFSSNLVEVMYVDYGNSDSVPLSSLKHIDQSLVKILNPQAIQCCLRGFQDNVNEKLADEFENMILDKTLTMVVMDTLPNNVILVELYSGSLGSCVSVAAQLLSNSTAQETTRTQNQLSMHSSPAENNEWQEASTEASSEIHQGSQSEKKQQVWCGGRERSNQQESSSGENESEWKSWDKGGSGGSKPWQNKDRANWRQENGVRSARGKWAGQGDEERSKGNNRGDFKKSWNRDEDDNNRNRGGSWKMDEGGGQNRKWNNGKDGGVRRNRWQDNNDDTQRRSGPGDSSSKWRGKRADENNSESRGGHKPWSTGNYEQSGKRYDFQKNNQNENVKTEVWGGNMQAATQKWDDSGAQSTVSGSIPEAAVKIGDVKPVEVVFLASPEEFCVQMTSESSKLTSVMKGIASKYGSGGGNPVPSARLRTGTACVAPYSEDGIMYRGIIESVDSISAVVLFCDYGNRQEVTLDKIKDISNEYLSLPIQGLTCKLQNAKPQNGVSWSEDEIVKFTTLTEEKKLQAYFVRKSNGVYEVVLTDIETGSDLNDQFCAIPEQVQDVGSKVGDSQNYELASPDQRYLLQKVTPETEHMVAITWFVNPEQFYCQMVSSQLAIKELMDAIQSAYYSKPPVTAPVEVGSPVIAKFLTDGVLYRAEVKEVLDTSSLIVQFVDYGNCDIVKQNDVWHIEARFMDLPKQALSCCLRGVEAPDSQWSRGDKGVDKYFEAEKFCCTFHNCEQNKYSVSLMSEGKSIADQLLEDGLAVAQAVHSKTVKTADTCEMFLDFSLLPGQIIAAHITCVESVSKFFVHLNPTLANRIQALVDEYVQNPENIQPVGCNNLAVNSLCLASRDGVQWYRGEIVDFSTTGTFIKFIDIGDYDQIPLDKVLVIPPDLTNYYAQAVECHVIRRISLTVAPSMDVILSVDSVDRERLFVTVFSMEGRTLELLEDTDLSEVDPVCPLPVMSKKMKVWVSHVEGPDCFWLQRICDSNTLAELLEKMYVFYMAEGKDIDLEVSVGKLCAAKSVIDDQWYRGKIVSVDVSNGTCTVLFIDYGNSETIPAAHVKELDASLFIPNAQAICAALAVKFDDYEQITSELLKMTSEKELTAVFGLKNDNKWLVDLFVEGASVSKKLVDLGLVKEFEAHLFRSKLKVGTCHAVFVSHIDSPYSFWVQKAEDSQEILTFQRELQMAANMMENMTSVPPVGTMCICMFAEAWYRAVVLESDLLVTVRFIDYGNVDDIDIASEHLKALPEKLQDIPAYAAECTLLGNNEGYKFHVGAAEKMEVLVGSTEKPATIHIISDEGIKYVELISADGKNVLMDLVNEGLSTKTELVKENCVTDTQATDISAVGVQITDEITTGETQVTEEVSVYVDTKARSDTSTVFVSYINSPSEFWIQYKYDTSKIEETENRLLEIESFPVLDEIVEGALCAAEFTDGQWYRAKVIQVTNEIEVFFLDYGNHSVAAELRSLPEDLLRVPQLAKRCSLRLPHGVTEWSTAAKEMFIKRAGGGCTQFQVDILEEGNCAVVSLLQGGQKIEDELLNLCLTVDKVSTTCVNPPKLYARISHAVSPSEFWIQFENSLSRLDEISSKLAESEGFPTLSDTEEGVLCVAQFPDDGRWYRASIISHADDCFVVMYVDFGNTATSTELRELPDELKDIPPLAKKCSLSFSTDVLQFTETVSGLFMDIVGEEGEVFEIEIIRDGDPALVSMWHNGQKVEDELLKIGKTEEKNISAVESETFVETWPHGTGEDSVYNEGKVMDREIEDSNENKNVKQEEVKDGCNTDHSEGFNELDMSEKYGDGTEKITQDEIGQVEIEEKEEHVAKNVANFGEQDEENILDQNVSEDIVCNVQNIPLDIKEDHIEDTACSDFTSEKAGENKETMLTENTKTNCIEECTKDVALHSTICVNPPKLYACISHVVSPSEFWIQFENSLSRLDEISSKLAESEGFPTLSDTEEGVLCVAQFPDDGRWYRASIISHADDCFVVMYVDFGNTATSTELRELPDELKDIPPLAKKCSLSFSTDVLQFTETVSGLFMDIVGEEGEVFEIEIIRDGDPALVSMWHNGQKVEDELLKIGKTEEKNISAVESETFVETWPHGTGEDSVYNEGKVMDREIEESNENKNVKQEKVKEGCNTDHSEGFNELDMSEKYGDGTEKITQDEIGQVEIEEKEEHVAKNVANFGEQDEENILDQNVSEDIVCNVQNIPLDIKEYHIEDTACSDFTSEKAGENKETVSTENTKTNCIEECTKGVASDSATCVNPPKLYACISHVVSPSEFWIQFENSLSHLDEISNKLAESEGFPTLSDTEESVLCVAQFHDDGRWYRASIISHADDCFMVMYVDFGNTATSTELRELPDELKDIPPLAKKCSLSFSTDVLQFTETVSGLFMDIVGEEGEVFEIEIIRDGDPALVSMWHNGQKVEDELLKVGKTDEKKKISAVESETFVETWPHGTGEDSVYNEGKVMDREIEESNENKNVKQEKVKEGCNTDHSEGFNELDMSEKYGDGTEKITQDEIGQVEIEEKEEHVAKNVANFGEQDEENILDQNVSEDIVCNVQNIPLDIKDQIEDKAGSDFTSQETEDCKASVSRENIKISSVKESAEHVSDSLNICTGIKTDDESGESQVTTKNSHAKPLSLHLQRTHHTEELVKEINIEMKTPSEALSTTFATQCSERIVPPTVSIEISKEELLDAVLNRSASLELMHEKEIVPGYILQSRLIDTEKDGTKSAPSTPLVSSSEKFLQRVSLSDEFWQRTPSNPKLTHNDRIVPGSISRREPHEEIRPFTPKLPHAEKIVPGSISRGISDEELGSMQLQAAVVEAHEHNEDEAAETPIAEEADAESVSAL</sequence>
<feature type="compositionally biased region" description="Acidic residues" evidence="1">
    <location>
        <begin position="3353"/>
        <end position="3365"/>
    </location>
</feature>
<feature type="domain" description="Tudor" evidence="2">
    <location>
        <begin position="319"/>
        <end position="377"/>
    </location>
</feature>
<feature type="domain" description="Tudor" evidence="2">
    <location>
        <begin position="1947"/>
        <end position="2003"/>
    </location>
</feature>
<dbReference type="Gene3D" id="2.30.30.140">
    <property type="match status" value="12"/>
</dbReference>
<evidence type="ECO:0000256" key="1">
    <source>
        <dbReference type="SAM" id="MobiDB-lite"/>
    </source>
</evidence>
<dbReference type="SMART" id="SM00333">
    <property type="entry name" value="TUDOR"/>
    <property type="match status" value="12"/>
</dbReference>
<feature type="domain" description="Tudor" evidence="2">
    <location>
        <begin position="1364"/>
        <end position="1421"/>
    </location>
</feature>
<feature type="domain" description="Tudor" evidence="2">
    <location>
        <begin position="511"/>
        <end position="569"/>
    </location>
</feature>
<dbReference type="FunFam" id="2.30.30.140:FF:000018">
    <property type="entry name" value="Serine/threonine-protein kinase 31"/>
    <property type="match status" value="2"/>
</dbReference>
<comment type="caution">
    <text evidence="3">The sequence shown here is derived from an EMBL/GenBank/DDBJ whole genome shotgun (WGS) entry which is preliminary data.</text>
</comment>
<dbReference type="InterPro" id="IPR050621">
    <property type="entry name" value="Tudor_domain_containing"/>
</dbReference>
<feature type="compositionally biased region" description="Polar residues" evidence="1">
    <location>
        <begin position="643"/>
        <end position="679"/>
    </location>
</feature>
<dbReference type="SUPFAM" id="SSF63748">
    <property type="entry name" value="Tudor/PWWP/MBT"/>
    <property type="match status" value="12"/>
</dbReference>
<dbReference type="Pfam" id="PF00567">
    <property type="entry name" value="TUDOR"/>
    <property type="match status" value="12"/>
</dbReference>
<feature type="region of interest" description="Disordered" evidence="1">
    <location>
        <begin position="2998"/>
        <end position="3027"/>
    </location>
</feature>
<feature type="domain" description="Tudor" evidence="2">
    <location>
        <begin position="953"/>
        <end position="1011"/>
    </location>
</feature>
<feature type="compositionally biased region" description="Basic and acidic residues" evidence="1">
    <location>
        <begin position="2645"/>
        <end position="2673"/>
    </location>
</feature>
<feature type="compositionally biased region" description="Basic and acidic residues" evidence="1">
    <location>
        <begin position="2999"/>
        <end position="3027"/>
    </location>
</feature>
<dbReference type="InParanoid" id="A0A2J7Q731"/>
<dbReference type="InterPro" id="IPR002999">
    <property type="entry name" value="Tudor"/>
</dbReference>
<feature type="compositionally biased region" description="Basic and acidic residues" evidence="1">
    <location>
        <begin position="797"/>
        <end position="813"/>
    </location>
</feature>
<feature type="compositionally biased region" description="Basic and acidic residues" evidence="1">
    <location>
        <begin position="748"/>
        <end position="766"/>
    </location>
</feature>
<evidence type="ECO:0000313" key="3">
    <source>
        <dbReference type="EMBL" id="PNF24389.1"/>
    </source>
</evidence>
<dbReference type="GO" id="GO:0005737">
    <property type="term" value="C:cytoplasm"/>
    <property type="evidence" value="ECO:0007669"/>
    <property type="project" value="UniProtKB-ARBA"/>
</dbReference>
<dbReference type="OrthoDB" id="9989103at2759"/>